<name>A0AA38UEH5_9AGAR</name>
<keyword evidence="1" id="KW-0175">Coiled coil</keyword>
<evidence type="ECO:0000259" key="2">
    <source>
        <dbReference type="Pfam" id="PF12937"/>
    </source>
</evidence>
<sequence>MYLPESVHVLDSLLNSLRNHKTDLLLQLEQIDLDIAAAERKKAKLCNSDAKLPPELLSYIFLLCQKDNSDFPIIAARVCTRWRDMAFSTRLLWTDIRITLGHVLDVQPALNKMETYISRSGPSALFAFRLRIQDELDFAPVLKVIAGHISRCAYLSVYVQGFTKFSLLFREYLGSLWAPHLGYLALHADFSDRAHNNTVCGPPLIFKAGAPSLKYLRLTSFASGFRPPISGSITTLHLDGVFMQSLTVLQYRGILAANRCLVNLSLQGLTIVPPSDTNSGALELPMLRSLRLRPDEDEPALNKALLNVLPLFCLESLILYGIDIGDLRSTEFPNVKDLSLHWCDFPVSDQMGHLILAFPSLVHLTLRHEFLPLYMALSVRGERIMWPKLRTLCVQHVDDSGVALLRLVQERSNMKCPLEFLCLPNESRRHWAASILCALDAQTNIVPAPDVLEEPWPPGADMDSVDDDNFWFG</sequence>
<dbReference type="EMBL" id="MU806172">
    <property type="protein sequence ID" value="KAJ3838634.1"/>
    <property type="molecule type" value="Genomic_DNA"/>
</dbReference>
<feature type="coiled-coil region" evidence="1">
    <location>
        <begin position="21"/>
        <end position="48"/>
    </location>
</feature>
<dbReference type="InterPro" id="IPR036047">
    <property type="entry name" value="F-box-like_dom_sf"/>
</dbReference>
<dbReference type="InterPro" id="IPR032675">
    <property type="entry name" value="LRR_dom_sf"/>
</dbReference>
<organism evidence="3 4">
    <name type="scientific">Lentinula raphanica</name>
    <dbReference type="NCBI Taxonomy" id="153919"/>
    <lineage>
        <taxon>Eukaryota</taxon>
        <taxon>Fungi</taxon>
        <taxon>Dikarya</taxon>
        <taxon>Basidiomycota</taxon>
        <taxon>Agaricomycotina</taxon>
        <taxon>Agaricomycetes</taxon>
        <taxon>Agaricomycetidae</taxon>
        <taxon>Agaricales</taxon>
        <taxon>Marasmiineae</taxon>
        <taxon>Omphalotaceae</taxon>
        <taxon>Lentinula</taxon>
    </lineage>
</organism>
<dbReference type="InterPro" id="IPR001810">
    <property type="entry name" value="F-box_dom"/>
</dbReference>
<dbReference type="SUPFAM" id="SSF81383">
    <property type="entry name" value="F-box domain"/>
    <property type="match status" value="1"/>
</dbReference>
<reference evidence="3" key="1">
    <citation type="submission" date="2022-08" db="EMBL/GenBank/DDBJ databases">
        <authorList>
            <consortium name="DOE Joint Genome Institute"/>
            <person name="Min B."/>
            <person name="Riley R."/>
            <person name="Sierra-Patev S."/>
            <person name="Naranjo-Ortiz M."/>
            <person name="Looney B."/>
            <person name="Konkel Z."/>
            <person name="Slot J.C."/>
            <person name="Sakamoto Y."/>
            <person name="Steenwyk J.L."/>
            <person name="Rokas A."/>
            <person name="Carro J."/>
            <person name="Camarero S."/>
            <person name="Ferreira P."/>
            <person name="Molpeceres G."/>
            <person name="Ruiz-Duenas F.J."/>
            <person name="Serrano A."/>
            <person name="Henrissat B."/>
            <person name="Drula E."/>
            <person name="Hughes K.W."/>
            <person name="Mata J.L."/>
            <person name="Ishikawa N.K."/>
            <person name="Vargas-Isla R."/>
            <person name="Ushijima S."/>
            <person name="Smith C.A."/>
            <person name="Ahrendt S."/>
            <person name="Andreopoulos W."/>
            <person name="He G."/>
            <person name="Labutti K."/>
            <person name="Lipzen A."/>
            <person name="Ng V."/>
            <person name="Sandor L."/>
            <person name="Barry K."/>
            <person name="Martinez A.T."/>
            <person name="Xiao Y."/>
            <person name="Gibbons J.G."/>
            <person name="Terashima K."/>
            <person name="Hibbett D.S."/>
            <person name="Grigoriev I.V."/>
        </authorList>
    </citation>
    <scope>NUCLEOTIDE SEQUENCE</scope>
    <source>
        <strain evidence="3">TFB9207</strain>
    </source>
</reference>
<dbReference type="SUPFAM" id="SSF52047">
    <property type="entry name" value="RNI-like"/>
    <property type="match status" value="1"/>
</dbReference>
<dbReference type="Gene3D" id="3.80.10.10">
    <property type="entry name" value="Ribonuclease Inhibitor"/>
    <property type="match status" value="1"/>
</dbReference>
<gene>
    <name evidence="3" type="ORF">F5878DRAFT_161941</name>
</gene>
<protein>
    <recommendedName>
        <fullName evidence="2">F-box domain-containing protein</fullName>
    </recommendedName>
</protein>
<dbReference type="Pfam" id="PF12937">
    <property type="entry name" value="F-box-like"/>
    <property type="match status" value="1"/>
</dbReference>
<evidence type="ECO:0000256" key="1">
    <source>
        <dbReference type="SAM" id="Coils"/>
    </source>
</evidence>
<dbReference type="Proteomes" id="UP001163846">
    <property type="component" value="Unassembled WGS sequence"/>
</dbReference>
<comment type="caution">
    <text evidence="3">The sequence shown here is derived from an EMBL/GenBank/DDBJ whole genome shotgun (WGS) entry which is preliminary data.</text>
</comment>
<dbReference type="Gene3D" id="1.20.1280.50">
    <property type="match status" value="1"/>
</dbReference>
<evidence type="ECO:0000313" key="4">
    <source>
        <dbReference type="Proteomes" id="UP001163846"/>
    </source>
</evidence>
<evidence type="ECO:0000313" key="3">
    <source>
        <dbReference type="EMBL" id="KAJ3838634.1"/>
    </source>
</evidence>
<proteinExistence type="predicted"/>
<accession>A0AA38UEH5</accession>
<feature type="domain" description="F-box" evidence="2">
    <location>
        <begin position="51"/>
        <end position="98"/>
    </location>
</feature>
<dbReference type="AlphaFoldDB" id="A0AA38UEH5"/>
<keyword evidence="4" id="KW-1185">Reference proteome</keyword>